<keyword evidence="2" id="KW-0732">Signal</keyword>
<keyword evidence="1" id="KW-0812">Transmembrane</keyword>
<keyword evidence="1" id="KW-0472">Membrane</keyword>
<keyword evidence="3" id="KW-1185">Reference proteome</keyword>
<keyword evidence="1" id="KW-1133">Transmembrane helix</keyword>
<reference evidence="4" key="1">
    <citation type="submission" date="2025-08" db="UniProtKB">
        <authorList>
            <consortium name="RefSeq"/>
        </authorList>
    </citation>
    <scope>IDENTIFICATION</scope>
</reference>
<evidence type="ECO:0000256" key="1">
    <source>
        <dbReference type="SAM" id="Phobius"/>
    </source>
</evidence>
<name>A0AAJ6YJR6_9HYME</name>
<feature type="chain" id="PRO_5042500572" evidence="2">
    <location>
        <begin position="24"/>
        <end position="358"/>
    </location>
</feature>
<accession>A0AAJ6YJR6</accession>
<dbReference type="Proteomes" id="UP000695007">
    <property type="component" value="Unplaced"/>
</dbReference>
<proteinExistence type="predicted"/>
<feature type="signal peptide" evidence="2">
    <location>
        <begin position="1"/>
        <end position="23"/>
    </location>
</feature>
<dbReference type="KEGG" id="csol:105363377"/>
<evidence type="ECO:0000256" key="2">
    <source>
        <dbReference type="SAM" id="SignalP"/>
    </source>
</evidence>
<organism evidence="3 4">
    <name type="scientific">Ceratosolen solmsi marchali</name>
    <dbReference type="NCBI Taxonomy" id="326594"/>
    <lineage>
        <taxon>Eukaryota</taxon>
        <taxon>Metazoa</taxon>
        <taxon>Ecdysozoa</taxon>
        <taxon>Arthropoda</taxon>
        <taxon>Hexapoda</taxon>
        <taxon>Insecta</taxon>
        <taxon>Pterygota</taxon>
        <taxon>Neoptera</taxon>
        <taxon>Endopterygota</taxon>
        <taxon>Hymenoptera</taxon>
        <taxon>Apocrita</taxon>
        <taxon>Proctotrupomorpha</taxon>
        <taxon>Chalcidoidea</taxon>
        <taxon>Agaonidae</taxon>
        <taxon>Agaoninae</taxon>
        <taxon>Ceratosolen</taxon>
    </lineage>
</organism>
<dbReference type="GeneID" id="105363377"/>
<gene>
    <name evidence="4" type="primary">LOC105363377</name>
</gene>
<evidence type="ECO:0000313" key="4">
    <source>
        <dbReference type="RefSeq" id="XP_011499346.1"/>
    </source>
</evidence>
<sequence length="358" mass="40533">MVDFSTAKFIYFVFLFLVDTVAELDSSKFYIEIGLDNAAICNPLNEKVETVEILKKNKNSAIMVKPSHIFDSWQVMYNKHCKFKIKATKGESLFAVIQRMSLRGNGSECLDYVRFIKENGNESDKYCGELENDNGYKRYITNMNIDYQKRIEYAEKKFEENSEQGKITTEIYISRQPLISGQSLDLIIIYTPYKQNKDCKNLEPKTHFWSSSTSVCINDNFICDGFINCASSICFDESNCTNIENQIVSDGTGTKVTVSAVTTIFLCFIIFIMCLWICRRHKKFCWSPDCAGPSSIISISGLPMEHGEHSISNLPNAPYIPTTSTLEVAVSLPVQDKDLPPSYNSLFPSQSQTNALNS</sequence>
<dbReference type="AlphaFoldDB" id="A0AAJ6YJR6"/>
<dbReference type="RefSeq" id="XP_011499346.1">
    <property type="nucleotide sequence ID" value="XM_011501044.1"/>
</dbReference>
<feature type="transmembrane region" description="Helical" evidence="1">
    <location>
        <begin position="256"/>
        <end position="278"/>
    </location>
</feature>
<evidence type="ECO:0000313" key="3">
    <source>
        <dbReference type="Proteomes" id="UP000695007"/>
    </source>
</evidence>
<protein>
    <submittedName>
        <fullName evidence="4">Uncharacterized protein LOC105363377</fullName>
    </submittedName>
</protein>